<proteinExistence type="predicted"/>
<dbReference type="AlphaFoldDB" id="A0A6A2YVB9"/>
<dbReference type="PANTHER" id="PTHR27005:SF511">
    <property type="entry name" value="WALL-ASSOCIATED RECEPTOR KINASE 1-RELATED"/>
    <property type="match status" value="1"/>
</dbReference>
<dbReference type="GO" id="GO:0007166">
    <property type="term" value="P:cell surface receptor signaling pathway"/>
    <property type="evidence" value="ECO:0007669"/>
    <property type="project" value="InterPro"/>
</dbReference>
<sequence length="115" mass="13046">MYFVSVMKENRLLDILDPRVLNDENVEQLKEVAALARRCVRVQGEERPTMKEVAHELAGLQAMPKHPWGESKLMGEEAEYLLGDLNHTYDDGATSSSMGYDSINNKFTFELQGAR</sequence>
<evidence type="ECO:0000313" key="4">
    <source>
        <dbReference type="Proteomes" id="UP000436088"/>
    </source>
</evidence>
<accession>A0A6A2YVB9</accession>
<dbReference type="GO" id="GO:0005524">
    <property type="term" value="F:ATP binding"/>
    <property type="evidence" value="ECO:0007669"/>
    <property type="project" value="UniProtKB-KW"/>
</dbReference>
<dbReference type="Proteomes" id="UP000436088">
    <property type="component" value="Unassembled WGS sequence"/>
</dbReference>
<organism evidence="3 4">
    <name type="scientific">Hibiscus syriacus</name>
    <name type="common">Rose of Sharon</name>
    <dbReference type="NCBI Taxonomy" id="106335"/>
    <lineage>
        <taxon>Eukaryota</taxon>
        <taxon>Viridiplantae</taxon>
        <taxon>Streptophyta</taxon>
        <taxon>Embryophyta</taxon>
        <taxon>Tracheophyta</taxon>
        <taxon>Spermatophyta</taxon>
        <taxon>Magnoliopsida</taxon>
        <taxon>eudicotyledons</taxon>
        <taxon>Gunneridae</taxon>
        <taxon>Pentapetalae</taxon>
        <taxon>rosids</taxon>
        <taxon>malvids</taxon>
        <taxon>Malvales</taxon>
        <taxon>Malvaceae</taxon>
        <taxon>Malvoideae</taxon>
        <taxon>Hibiscus</taxon>
    </lineage>
</organism>
<evidence type="ECO:0000256" key="1">
    <source>
        <dbReference type="ARBA" id="ARBA00022741"/>
    </source>
</evidence>
<evidence type="ECO:0000256" key="2">
    <source>
        <dbReference type="ARBA" id="ARBA00022840"/>
    </source>
</evidence>
<keyword evidence="4" id="KW-1185">Reference proteome</keyword>
<reference evidence="3" key="1">
    <citation type="submission" date="2019-09" db="EMBL/GenBank/DDBJ databases">
        <title>Draft genome information of white flower Hibiscus syriacus.</title>
        <authorList>
            <person name="Kim Y.-M."/>
        </authorList>
    </citation>
    <scope>NUCLEOTIDE SEQUENCE [LARGE SCALE GENOMIC DNA]</scope>
    <source>
        <strain evidence="3">YM2019G1</strain>
    </source>
</reference>
<gene>
    <name evidence="3" type="ORF">F3Y22_tig00111208pilonHSYRG00249</name>
</gene>
<dbReference type="InterPro" id="IPR045274">
    <property type="entry name" value="WAK-like"/>
</dbReference>
<dbReference type="GO" id="GO:0004674">
    <property type="term" value="F:protein serine/threonine kinase activity"/>
    <property type="evidence" value="ECO:0007669"/>
    <property type="project" value="TreeGrafter"/>
</dbReference>
<protein>
    <submittedName>
        <fullName evidence="3">Uncharacterized protein</fullName>
    </submittedName>
</protein>
<dbReference type="EMBL" id="VEPZ02001269">
    <property type="protein sequence ID" value="KAE8683451.1"/>
    <property type="molecule type" value="Genomic_DNA"/>
</dbReference>
<evidence type="ECO:0000313" key="3">
    <source>
        <dbReference type="EMBL" id="KAE8683451.1"/>
    </source>
</evidence>
<keyword evidence="1" id="KW-0547">Nucleotide-binding</keyword>
<dbReference type="Gene3D" id="1.10.510.10">
    <property type="entry name" value="Transferase(Phosphotransferase) domain 1"/>
    <property type="match status" value="1"/>
</dbReference>
<comment type="caution">
    <text evidence="3">The sequence shown here is derived from an EMBL/GenBank/DDBJ whole genome shotgun (WGS) entry which is preliminary data.</text>
</comment>
<dbReference type="PANTHER" id="PTHR27005">
    <property type="entry name" value="WALL-ASSOCIATED RECEPTOR KINASE-LIKE 21"/>
    <property type="match status" value="1"/>
</dbReference>
<name>A0A6A2YVB9_HIBSY</name>
<keyword evidence="2" id="KW-0067">ATP-binding</keyword>
<dbReference type="GO" id="GO:0005886">
    <property type="term" value="C:plasma membrane"/>
    <property type="evidence" value="ECO:0007669"/>
    <property type="project" value="TreeGrafter"/>
</dbReference>